<dbReference type="Gene3D" id="3.90.550.10">
    <property type="entry name" value="Spore Coat Polysaccharide Biosynthesis Protein SpsA, Chain A"/>
    <property type="match status" value="1"/>
</dbReference>
<dbReference type="InterPro" id="IPR029044">
    <property type="entry name" value="Nucleotide-diphossugar_trans"/>
</dbReference>
<organism evidence="2">
    <name type="scientific">hydrothermal vent metagenome</name>
    <dbReference type="NCBI Taxonomy" id="652676"/>
    <lineage>
        <taxon>unclassified sequences</taxon>
        <taxon>metagenomes</taxon>
        <taxon>ecological metagenomes</taxon>
    </lineage>
</organism>
<reference evidence="2" key="1">
    <citation type="submission" date="2018-06" db="EMBL/GenBank/DDBJ databases">
        <authorList>
            <person name="Zhirakovskaya E."/>
        </authorList>
    </citation>
    <scope>NUCLEOTIDE SEQUENCE</scope>
</reference>
<gene>
    <name evidence="2" type="ORF">MNBD_GAMMA01-638</name>
</gene>
<dbReference type="Gene3D" id="3.40.50.2000">
    <property type="entry name" value="Glycogen Phosphorylase B"/>
    <property type="match status" value="1"/>
</dbReference>
<dbReference type="SUPFAM" id="SSF53448">
    <property type="entry name" value="Nucleotide-diphospho-sugar transferases"/>
    <property type="match status" value="1"/>
</dbReference>
<evidence type="ECO:0000313" key="2">
    <source>
        <dbReference type="EMBL" id="VAW36792.1"/>
    </source>
</evidence>
<dbReference type="Pfam" id="PF13692">
    <property type="entry name" value="Glyco_trans_1_4"/>
    <property type="match status" value="1"/>
</dbReference>
<dbReference type="SUPFAM" id="SSF53756">
    <property type="entry name" value="UDP-Glycosyltransferase/glycogen phosphorylase"/>
    <property type="match status" value="1"/>
</dbReference>
<feature type="domain" description="Glycosyltransferase 2-like" evidence="1">
    <location>
        <begin position="7"/>
        <end position="130"/>
    </location>
</feature>
<dbReference type="Pfam" id="PF00535">
    <property type="entry name" value="Glycos_transf_2"/>
    <property type="match status" value="1"/>
</dbReference>
<dbReference type="InterPro" id="IPR001173">
    <property type="entry name" value="Glyco_trans_2-like"/>
</dbReference>
<sequence length="618" mass="71132">MTVRNKSIIILAWNNWQETEKCLDTLVKTQLENTKVTVLNNGSTDATKEKLKNYDWIRVINSPKNLGFVRGNNKAVESCEQDSDIILINNDIIFEQTDWLQRLEKTAYTHTSTGIVGCRLLNNKKQLLHTGTLIMPETLWGQQMDSGKIEVDINQYNRDRVVQGVIFAVAYIKRPVFNQLNGLATEFHSYFEDTDFCLRAKQLGFETVCCGSVTLTHNEHGSTQGNESFRTKLFHQSRKIFSKKWKQKLADEYSPELAWQSILNFPTGYAMSSQAMLKALDERKVRLQYQYVYGANTPFAVPERQDMQHNRLNVICKRPFSKKPKVSVVYGQGDVFKRNQGKYKIGFTMLEVDGFPKEWIRQANTMDEIWVPSEFNKQAMLRCGLKRPIYKIPLGVDSNYFNPQIHSYKNPNNDYVFFTNIEWGERKNPQMQLQQFNKAFRASDDVCLIAKLNNSDPGVNLQQQIKKLNLSAKGGRIYFIINRVFDYYQLPLLYRSIDCYITAGRGEGWDMPLMEAMACGLPTIATNWGAHQEFATADNSYLLNITGTIPAIAKCPYYTGFNWANPDASHFCELLLTVFNNQQQAHSKGLLAAKHMQQKWSWDNTTTKIIERITSVEL</sequence>
<protein>
    <recommendedName>
        <fullName evidence="1">Glycosyltransferase 2-like domain-containing protein</fullName>
    </recommendedName>
</protein>
<name>A0A3B0VD06_9ZZZZ</name>
<proteinExistence type="predicted"/>
<accession>A0A3B0VD06</accession>
<dbReference type="PANTHER" id="PTHR46656:SF3">
    <property type="entry name" value="PUTATIVE-RELATED"/>
    <property type="match status" value="1"/>
</dbReference>
<dbReference type="AlphaFoldDB" id="A0A3B0VD06"/>
<dbReference type="EMBL" id="UOEW01000151">
    <property type="protein sequence ID" value="VAW36792.1"/>
    <property type="molecule type" value="Genomic_DNA"/>
</dbReference>
<dbReference type="PANTHER" id="PTHR46656">
    <property type="entry name" value="PUTATIVE-RELATED"/>
    <property type="match status" value="1"/>
</dbReference>
<evidence type="ECO:0000259" key="1">
    <source>
        <dbReference type="Pfam" id="PF00535"/>
    </source>
</evidence>